<feature type="transmembrane region" description="Helical" evidence="1">
    <location>
        <begin position="6"/>
        <end position="23"/>
    </location>
</feature>
<dbReference type="EMBL" id="BPLR01016920">
    <property type="protein sequence ID" value="GIY87298.1"/>
    <property type="molecule type" value="Genomic_DNA"/>
</dbReference>
<dbReference type="AlphaFoldDB" id="A0AAV4WY96"/>
<keyword evidence="1" id="KW-0812">Transmembrane</keyword>
<accession>A0AAV4WY96</accession>
<name>A0AAV4WY96_CAEEX</name>
<comment type="caution">
    <text evidence="2">The sequence shown here is derived from an EMBL/GenBank/DDBJ whole genome shotgun (WGS) entry which is preliminary data.</text>
</comment>
<organism evidence="2 3">
    <name type="scientific">Caerostris extrusa</name>
    <name type="common">Bark spider</name>
    <name type="synonym">Caerostris bankana</name>
    <dbReference type="NCBI Taxonomy" id="172846"/>
    <lineage>
        <taxon>Eukaryota</taxon>
        <taxon>Metazoa</taxon>
        <taxon>Ecdysozoa</taxon>
        <taxon>Arthropoda</taxon>
        <taxon>Chelicerata</taxon>
        <taxon>Arachnida</taxon>
        <taxon>Araneae</taxon>
        <taxon>Araneomorphae</taxon>
        <taxon>Entelegynae</taxon>
        <taxon>Araneoidea</taxon>
        <taxon>Araneidae</taxon>
        <taxon>Caerostris</taxon>
    </lineage>
</organism>
<proteinExistence type="predicted"/>
<evidence type="ECO:0000256" key="1">
    <source>
        <dbReference type="SAM" id="Phobius"/>
    </source>
</evidence>
<dbReference type="Proteomes" id="UP001054945">
    <property type="component" value="Unassembled WGS sequence"/>
</dbReference>
<keyword evidence="1" id="KW-0472">Membrane</keyword>
<gene>
    <name evidence="2" type="ORF">CEXT_442421</name>
</gene>
<evidence type="ECO:0000313" key="3">
    <source>
        <dbReference type="Proteomes" id="UP001054945"/>
    </source>
</evidence>
<keyword evidence="3" id="KW-1185">Reference proteome</keyword>
<keyword evidence="1" id="KW-1133">Transmembrane helix</keyword>
<evidence type="ECO:0000313" key="2">
    <source>
        <dbReference type="EMBL" id="GIY87298.1"/>
    </source>
</evidence>
<sequence length="85" mass="9405">MEGDAISAAAYFRCFSATSFLVLQLNNRRRKFSGLSSCTPRDGFRTGTSNRSDFHDLKVDNAFDHSPVGNFQPNVNANPCKLMAD</sequence>
<protein>
    <submittedName>
        <fullName evidence="2">Uncharacterized protein</fullName>
    </submittedName>
</protein>
<reference evidence="2 3" key="1">
    <citation type="submission" date="2021-06" db="EMBL/GenBank/DDBJ databases">
        <title>Caerostris extrusa draft genome.</title>
        <authorList>
            <person name="Kono N."/>
            <person name="Arakawa K."/>
        </authorList>
    </citation>
    <scope>NUCLEOTIDE SEQUENCE [LARGE SCALE GENOMIC DNA]</scope>
</reference>